<dbReference type="Proteomes" id="UP001626550">
    <property type="component" value="Unassembled WGS sequence"/>
</dbReference>
<proteinExistence type="predicted"/>
<sequence length="236" mass="27004">MQLYLRPMRIGEMKIFVPTVLVFCVIASLKESSEAFLFNKDSKSECNVTAQSQTWYDTLNGVLDMVRSNALAPLLNKTIILPNVPVLQSIKLNDLPQVNLSCIPTLKGSILNMCLKLSRVNLTLTTNMFKNMKDRQLSMKPINTEWEFAFFPQENPDKPKSKIAPMFKVAPQKGKLILRLMNFDITEWHRPVSTDTSLNILLKTSSLIIKNEIESKLASYLQWALYTQARIPEFNF</sequence>
<organism evidence="1 2">
    <name type="scientific">Cichlidogyrus casuarinus</name>
    <dbReference type="NCBI Taxonomy" id="1844966"/>
    <lineage>
        <taxon>Eukaryota</taxon>
        <taxon>Metazoa</taxon>
        <taxon>Spiralia</taxon>
        <taxon>Lophotrochozoa</taxon>
        <taxon>Platyhelminthes</taxon>
        <taxon>Monogenea</taxon>
        <taxon>Monopisthocotylea</taxon>
        <taxon>Dactylogyridea</taxon>
        <taxon>Ancyrocephalidae</taxon>
        <taxon>Cichlidogyrus</taxon>
    </lineage>
</organism>
<name>A0ABD2PII9_9PLAT</name>
<dbReference type="AlphaFoldDB" id="A0ABD2PII9"/>
<gene>
    <name evidence="1" type="ORF">Ciccas_014288</name>
</gene>
<evidence type="ECO:0000313" key="1">
    <source>
        <dbReference type="EMBL" id="KAL3307205.1"/>
    </source>
</evidence>
<evidence type="ECO:0000313" key="2">
    <source>
        <dbReference type="Proteomes" id="UP001626550"/>
    </source>
</evidence>
<keyword evidence="2" id="KW-1185">Reference proteome</keyword>
<protein>
    <submittedName>
        <fullName evidence="1">Uncharacterized protein</fullName>
    </submittedName>
</protein>
<reference evidence="1 2" key="1">
    <citation type="submission" date="2024-11" db="EMBL/GenBank/DDBJ databases">
        <title>Adaptive evolution of stress response genes in parasites aligns with host niche diversity.</title>
        <authorList>
            <person name="Hahn C."/>
            <person name="Resl P."/>
        </authorList>
    </citation>
    <scope>NUCLEOTIDE SEQUENCE [LARGE SCALE GENOMIC DNA]</scope>
    <source>
        <strain evidence="1">EGGRZ-B1_66</strain>
        <tissue evidence="1">Body</tissue>
    </source>
</reference>
<dbReference type="EMBL" id="JBJKFK010007974">
    <property type="protein sequence ID" value="KAL3307205.1"/>
    <property type="molecule type" value="Genomic_DNA"/>
</dbReference>
<accession>A0ABD2PII9</accession>
<comment type="caution">
    <text evidence="1">The sequence shown here is derived from an EMBL/GenBank/DDBJ whole genome shotgun (WGS) entry which is preliminary data.</text>
</comment>